<accession>M7YH86</accession>
<sequence>MAYASACRTTIILLAAVLAVLVLPSLACRKARAPAPALALSPASAPAPAPAPMLLCQDCDSRCQSASMCDAYVAAAGCGNACSGATPDCEPCMSEVLQSCTASCNEGCTRNCVGQCDCAGSCSQACGEGARSTCQYKCVYSYYAVKSCHECQDSARTRCTEPATPTARPTVSAADR</sequence>
<proteinExistence type="predicted"/>
<protein>
    <submittedName>
        <fullName evidence="1">Uncharacterized protein</fullName>
    </submittedName>
</protein>
<evidence type="ECO:0000313" key="1">
    <source>
        <dbReference type="EMBL" id="EMS46131.1"/>
    </source>
</evidence>
<reference evidence="1" key="1">
    <citation type="journal article" date="2013" name="Nature">
        <title>Draft genome of the wheat A-genome progenitor Triticum urartu.</title>
        <authorList>
            <person name="Ling H.Q."/>
            <person name="Zhao S."/>
            <person name="Liu D."/>
            <person name="Wang J."/>
            <person name="Sun H."/>
            <person name="Zhang C."/>
            <person name="Fan H."/>
            <person name="Li D."/>
            <person name="Dong L."/>
            <person name="Tao Y."/>
            <person name="Gao C."/>
            <person name="Wu H."/>
            <person name="Li Y."/>
            <person name="Cui Y."/>
            <person name="Guo X."/>
            <person name="Zheng S."/>
            <person name="Wang B."/>
            <person name="Yu K."/>
            <person name="Liang Q."/>
            <person name="Yang W."/>
            <person name="Lou X."/>
            <person name="Chen J."/>
            <person name="Feng M."/>
            <person name="Jian J."/>
            <person name="Zhang X."/>
            <person name="Luo G."/>
            <person name="Jiang Y."/>
            <person name="Liu J."/>
            <person name="Wang Z."/>
            <person name="Sha Y."/>
            <person name="Zhang B."/>
            <person name="Wu H."/>
            <person name="Tang D."/>
            <person name="Shen Q."/>
            <person name="Xue P."/>
            <person name="Zou S."/>
            <person name="Wang X."/>
            <person name="Liu X."/>
            <person name="Wang F."/>
            <person name="Yang Y."/>
            <person name="An X."/>
            <person name="Dong Z."/>
            <person name="Zhang K."/>
            <person name="Zhang X."/>
            <person name="Luo M.C."/>
            <person name="Dvorak J."/>
            <person name="Tong Y."/>
            <person name="Wang J."/>
            <person name="Yang H."/>
            <person name="Li Z."/>
            <person name="Wang D."/>
            <person name="Zhang A."/>
            <person name="Wang J."/>
        </authorList>
    </citation>
    <scope>NUCLEOTIDE SEQUENCE</scope>
</reference>
<organism evidence="1">
    <name type="scientific">Triticum urartu</name>
    <name type="common">Red wild einkorn</name>
    <name type="synonym">Crithodium urartu</name>
    <dbReference type="NCBI Taxonomy" id="4572"/>
    <lineage>
        <taxon>Eukaryota</taxon>
        <taxon>Viridiplantae</taxon>
        <taxon>Streptophyta</taxon>
        <taxon>Embryophyta</taxon>
        <taxon>Tracheophyta</taxon>
        <taxon>Spermatophyta</taxon>
        <taxon>Magnoliopsida</taxon>
        <taxon>Liliopsida</taxon>
        <taxon>Poales</taxon>
        <taxon>Poaceae</taxon>
        <taxon>BOP clade</taxon>
        <taxon>Pooideae</taxon>
        <taxon>Triticodae</taxon>
        <taxon>Triticeae</taxon>
        <taxon>Triticinae</taxon>
        <taxon>Triticum</taxon>
    </lineage>
</organism>
<dbReference type="AlphaFoldDB" id="M7YH86"/>
<name>M7YH86_TRIUA</name>
<dbReference type="OMA" id="CLHHCLH"/>
<gene>
    <name evidence="1" type="ORF">TRIUR3_02533</name>
</gene>
<dbReference type="EMBL" id="KD278040">
    <property type="protein sequence ID" value="EMS46131.1"/>
    <property type="molecule type" value="Genomic_DNA"/>
</dbReference>